<name>A0A0W7WER0_9RHOB</name>
<gene>
    <name evidence="1" type="ORF">AVJ23_19825</name>
</gene>
<evidence type="ECO:0000313" key="1">
    <source>
        <dbReference type="EMBL" id="KUF09046.1"/>
    </source>
</evidence>
<dbReference type="AlphaFoldDB" id="A0A0W7WER0"/>
<accession>A0A0W7WER0</accession>
<keyword evidence="2" id="KW-1185">Reference proteome</keyword>
<proteinExistence type="predicted"/>
<reference evidence="1 2" key="1">
    <citation type="submission" date="2015-12" db="EMBL/GenBank/DDBJ databases">
        <authorList>
            <person name="Shamseldin A."/>
            <person name="Moawad H."/>
            <person name="Abd El-Rahim W.M."/>
            <person name="Sadowsky M.J."/>
        </authorList>
    </citation>
    <scope>NUCLEOTIDE SEQUENCE [LARGE SCALE GENOMIC DNA]</scope>
    <source>
        <strain evidence="1 2">SJ5A-1</strain>
    </source>
</reference>
<organism evidence="1 2">
    <name type="scientific">Pseudoponticoccus marisrubri</name>
    <dbReference type="NCBI Taxonomy" id="1685382"/>
    <lineage>
        <taxon>Bacteria</taxon>
        <taxon>Pseudomonadati</taxon>
        <taxon>Pseudomonadota</taxon>
        <taxon>Alphaproteobacteria</taxon>
        <taxon>Rhodobacterales</taxon>
        <taxon>Roseobacteraceae</taxon>
        <taxon>Pseudoponticoccus</taxon>
    </lineage>
</organism>
<sequence>MRAELSRDLGRVMAWCEHKHRDLPGYTLVAAVKFFEAVGIAMEFSVAEIEHPFDDTSVVKTAERGLGALGYFTSTAGAKWTSPGIVVFAADMTAHERLAAVRHFFDIGLSE</sequence>
<evidence type="ECO:0000313" key="2">
    <source>
        <dbReference type="Proteomes" id="UP000054396"/>
    </source>
</evidence>
<dbReference type="EMBL" id="LPXO01000018">
    <property type="protein sequence ID" value="KUF09046.1"/>
    <property type="molecule type" value="Genomic_DNA"/>
</dbReference>
<dbReference type="Proteomes" id="UP000054396">
    <property type="component" value="Unassembled WGS sequence"/>
</dbReference>
<protein>
    <submittedName>
        <fullName evidence="1">Uncharacterized protein</fullName>
    </submittedName>
</protein>
<comment type="caution">
    <text evidence="1">The sequence shown here is derived from an EMBL/GenBank/DDBJ whole genome shotgun (WGS) entry which is preliminary data.</text>
</comment>